<keyword evidence="3" id="KW-0378">Hydrolase</keyword>
<feature type="domain" description="MPN" evidence="6">
    <location>
        <begin position="50"/>
        <end position="177"/>
    </location>
</feature>
<keyword evidence="5" id="KW-0482">Metalloprotease</keyword>
<gene>
    <name evidence="7" type="ORF">Q5H94_14790</name>
</gene>
<dbReference type="SUPFAM" id="SSF102712">
    <property type="entry name" value="JAB1/MPN domain"/>
    <property type="match status" value="1"/>
</dbReference>
<evidence type="ECO:0000256" key="4">
    <source>
        <dbReference type="ARBA" id="ARBA00022833"/>
    </source>
</evidence>
<name>A0ABT9A195_9SPHN</name>
<dbReference type="RefSeq" id="WP_304562052.1">
    <property type="nucleotide sequence ID" value="NZ_JAUQSZ010000010.1"/>
</dbReference>
<keyword evidence="4" id="KW-0862">Zinc</keyword>
<dbReference type="InterPro" id="IPR001405">
    <property type="entry name" value="UPF0758"/>
</dbReference>
<keyword evidence="1" id="KW-0645">Protease</keyword>
<dbReference type="InterPro" id="IPR020891">
    <property type="entry name" value="UPF0758_CS"/>
</dbReference>
<dbReference type="InterPro" id="IPR037518">
    <property type="entry name" value="MPN"/>
</dbReference>
<evidence type="ECO:0000256" key="1">
    <source>
        <dbReference type="ARBA" id="ARBA00022670"/>
    </source>
</evidence>
<dbReference type="InterPro" id="IPR025657">
    <property type="entry name" value="RadC_JAB"/>
</dbReference>
<accession>A0ABT9A195</accession>
<dbReference type="PROSITE" id="PS50249">
    <property type="entry name" value="MPN"/>
    <property type="match status" value="1"/>
</dbReference>
<dbReference type="PROSITE" id="PS01302">
    <property type="entry name" value="UPF0758"/>
    <property type="match status" value="1"/>
</dbReference>
<evidence type="ECO:0000256" key="5">
    <source>
        <dbReference type="ARBA" id="ARBA00023049"/>
    </source>
</evidence>
<reference evidence="7" key="1">
    <citation type="submission" date="2023-07" db="EMBL/GenBank/DDBJ databases">
        <authorList>
            <person name="Kim M.K."/>
        </authorList>
    </citation>
    <scope>NUCLEOTIDE SEQUENCE</scope>
    <source>
        <strain evidence="7">CA1-15</strain>
    </source>
</reference>
<organism evidence="7 8">
    <name type="scientific">Sphingomonas immobilis</name>
    <dbReference type="NCBI Taxonomy" id="3063997"/>
    <lineage>
        <taxon>Bacteria</taxon>
        <taxon>Pseudomonadati</taxon>
        <taxon>Pseudomonadota</taxon>
        <taxon>Alphaproteobacteria</taxon>
        <taxon>Sphingomonadales</taxon>
        <taxon>Sphingomonadaceae</taxon>
        <taxon>Sphingomonas</taxon>
    </lineage>
</organism>
<dbReference type="Pfam" id="PF04002">
    <property type="entry name" value="RadC"/>
    <property type="match status" value="1"/>
</dbReference>
<keyword evidence="8" id="KW-1185">Reference proteome</keyword>
<protein>
    <submittedName>
        <fullName evidence="7">JAB domain-containing protein</fullName>
    </submittedName>
</protein>
<dbReference type="EMBL" id="JAUQSZ010000010">
    <property type="protein sequence ID" value="MDO7843598.1"/>
    <property type="molecule type" value="Genomic_DNA"/>
</dbReference>
<dbReference type="PANTHER" id="PTHR30471:SF3">
    <property type="entry name" value="UPF0758 PROTEIN YEES-RELATED"/>
    <property type="match status" value="1"/>
</dbReference>
<comment type="caution">
    <text evidence="7">The sequence shown here is derived from an EMBL/GenBank/DDBJ whole genome shotgun (WGS) entry which is preliminary data.</text>
</comment>
<evidence type="ECO:0000313" key="7">
    <source>
        <dbReference type="EMBL" id="MDO7843598.1"/>
    </source>
</evidence>
<keyword evidence="2" id="KW-0479">Metal-binding</keyword>
<evidence type="ECO:0000256" key="2">
    <source>
        <dbReference type="ARBA" id="ARBA00022723"/>
    </source>
</evidence>
<dbReference type="PANTHER" id="PTHR30471">
    <property type="entry name" value="DNA REPAIR PROTEIN RADC"/>
    <property type="match status" value="1"/>
</dbReference>
<evidence type="ECO:0000259" key="6">
    <source>
        <dbReference type="PROSITE" id="PS50249"/>
    </source>
</evidence>
<dbReference type="CDD" id="cd08071">
    <property type="entry name" value="MPN_DUF2466"/>
    <property type="match status" value="1"/>
</dbReference>
<proteinExistence type="predicted"/>
<evidence type="ECO:0000256" key="3">
    <source>
        <dbReference type="ARBA" id="ARBA00022801"/>
    </source>
</evidence>
<sequence length="177" mass="18770">MLLLAEFGSVSAVLGARRSRLAACLPSHPAIVALLVSAATAMRHGLAEQILVGPLLPDLRTVVDYLRIDLEHLPFERVRVLYLSARHHLISDEIVCDGGLGSADIAPRQVVGRALELAAAGVVLAHNHPSGDPTPSQADIELTRHVAAAGQPLGVSVLEHIVIGFGEHRSFRALGFL</sequence>
<evidence type="ECO:0000313" key="8">
    <source>
        <dbReference type="Proteomes" id="UP001176468"/>
    </source>
</evidence>
<dbReference type="Gene3D" id="3.40.140.10">
    <property type="entry name" value="Cytidine Deaminase, domain 2"/>
    <property type="match status" value="1"/>
</dbReference>
<dbReference type="Proteomes" id="UP001176468">
    <property type="component" value="Unassembled WGS sequence"/>
</dbReference>